<proteinExistence type="predicted"/>
<dbReference type="AlphaFoldDB" id="F1THB6"/>
<dbReference type="eggNOG" id="ENOG50342Y7">
    <property type="taxonomic scope" value="Bacteria"/>
</dbReference>
<comment type="caution">
    <text evidence="1">The sequence shown here is derived from an EMBL/GenBank/DDBJ whole genome shotgun (WGS) entry which is preliminary data.</text>
</comment>
<dbReference type="STRING" id="588581.Cpap_0413"/>
<organism evidence="1 2">
    <name type="scientific">Ruminiclostridium papyrosolvens DSM 2782</name>
    <dbReference type="NCBI Taxonomy" id="588581"/>
    <lineage>
        <taxon>Bacteria</taxon>
        <taxon>Bacillati</taxon>
        <taxon>Bacillota</taxon>
        <taxon>Clostridia</taxon>
        <taxon>Eubacteriales</taxon>
        <taxon>Oscillospiraceae</taxon>
        <taxon>Ruminiclostridium</taxon>
    </lineage>
</organism>
<dbReference type="InterPro" id="IPR017016">
    <property type="entry name" value="UCP033595"/>
</dbReference>
<dbReference type="OrthoDB" id="1739747at2"/>
<dbReference type="Proteomes" id="UP000003860">
    <property type="component" value="Unassembled WGS sequence"/>
</dbReference>
<reference evidence="1" key="2">
    <citation type="submission" date="2011-01" db="EMBL/GenBank/DDBJ databases">
        <title>The Non-contiguous Finished genome of Clostridium papyrosolvens.</title>
        <authorList>
            <person name="Lucas S."/>
            <person name="Copeland A."/>
            <person name="Lapidus A."/>
            <person name="Cheng J.-F."/>
            <person name="Goodwin L."/>
            <person name="Pitluck S."/>
            <person name="Misra M."/>
            <person name="Chertkov O."/>
            <person name="Detter J.C."/>
            <person name="Han C."/>
            <person name="Tapia R."/>
            <person name="Land M."/>
            <person name="Hauser L."/>
            <person name="Kyrpides N."/>
            <person name="Ivanova N."/>
            <person name="Pagani I."/>
            <person name="Mouttaki H."/>
            <person name="He Z."/>
            <person name="Zhou J."/>
            <person name="Hemme C.L."/>
            <person name="Woyke T."/>
        </authorList>
    </citation>
    <scope>NUCLEOTIDE SEQUENCE [LARGE SCALE GENOMIC DNA]</scope>
    <source>
        <strain evidence="1">DSM 2782</strain>
    </source>
</reference>
<reference evidence="1" key="1">
    <citation type="submission" date="2009-07" db="EMBL/GenBank/DDBJ databases">
        <authorList>
            <consortium name="US DOE Joint Genome Institute (JGI-PGF)"/>
            <person name="Lucas S."/>
            <person name="Copeland A."/>
            <person name="Lapidus A."/>
            <person name="Glavina del Rio T."/>
            <person name="Tice H."/>
            <person name="Bruce D."/>
            <person name="Goodwin L."/>
            <person name="Pitluck S."/>
            <person name="Larimer F."/>
            <person name="Land M.L."/>
            <person name="Mouttaki H."/>
            <person name="He Z."/>
            <person name="Zhou J."/>
            <person name="Hemme C.L."/>
        </authorList>
    </citation>
    <scope>NUCLEOTIDE SEQUENCE</scope>
    <source>
        <strain evidence="1">DSM 2782</strain>
    </source>
</reference>
<protein>
    <submittedName>
        <fullName evidence="1">Uncharacterized protein</fullName>
    </submittedName>
</protein>
<dbReference type="Pfam" id="PF20124">
    <property type="entry name" value="DUF6514"/>
    <property type="match status" value="1"/>
</dbReference>
<name>F1THB6_9FIRM</name>
<evidence type="ECO:0000313" key="2">
    <source>
        <dbReference type="Proteomes" id="UP000003860"/>
    </source>
</evidence>
<accession>F1THB6</accession>
<sequence length="96" mass="10907">MRDYETNLIYSKKVVVSEGKEKELYLKYYLIASEQTNSTTTYGIQVIMEYDVGGIEKAFIPDVLPSKTGINNLIYLLYSNSVTPVSVYDVIYDCIA</sequence>
<keyword evidence="2" id="KW-1185">Reference proteome</keyword>
<gene>
    <name evidence="1" type="ORF">Cpap_0413</name>
</gene>
<dbReference type="RefSeq" id="WP_004621769.1">
    <property type="nucleotide sequence ID" value="NZ_ACXX02000016.1"/>
</dbReference>
<dbReference type="EMBL" id="ACXX02000016">
    <property type="protein sequence ID" value="EGD46119.1"/>
    <property type="molecule type" value="Genomic_DNA"/>
</dbReference>
<evidence type="ECO:0000313" key="1">
    <source>
        <dbReference type="EMBL" id="EGD46119.1"/>
    </source>
</evidence>